<name>A0A6B3NB20_9CYAN</name>
<gene>
    <name evidence="6" type="ORF">F6J89_04220</name>
</gene>
<dbReference type="Pfam" id="PF20703">
    <property type="entry name" value="nSTAND1"/>
    <property type="match status" value="1"/>
</dbReference>
<dbReference type="EMBL" id="JAAHFQ010000053">
    <property type="protein sequence ID" value="NER26841.1"/>
    <property type="molecule type" value="Genomic_DNA"/>
</dbReference>
<feature type="repeat" description="WD" evidence="3">
    <location>
        <begin position="1383"/>
        <end position="1417"/>
    </location>
</feature>
<dbReference type="PRINTS" id="PR00320">
    <property type="entry name" value="GPROTEINBRPT"/>
</dbReference>
<dbReference type="InterPro" id="IPR019775">
    <property type="entry name" value="WD40_repeat_CS"/>
</dbReference>
<dbReference type="PANTHER" id="PTHR22847">
    <property type="entry name" value="WD40 REPEAT PROTEIN"/>
    <property type="match status" value="1"/>
</dbReference>
<feature type="coiled-coil region" evidence="4">
    <location>
        <begin position="876"/>
        <end position="906"/>
    </location>
</feature>
<evidence type="ECO:0000256" key="4">
    <source>
        <dbReference type="SAM" id="Coils"/>
    </source>
</evidence>
<dbReference type="PROSITE" id="PS50082">
    <property type="entry name" value="WD_REPEATS_2"/>
    <property type="match status" value="14"/>
</dbReference>
<dbReference type="SUPFAM" id="SSF52540">
    <property type="entry name" value="P-loop containing nucleoside triphosphate hydrolases"/>
    <property type="match status" value="1"/>
</dbReference>
<feature type="repeat" description="WD" evidence="3">
    <location>
        <begin position="1465"/>
        <end position="1506"/>
    </location>
</feature>
<feature type="repeat" description="WD" evidence="3">
    <location>
        <begin position="1424"/>
        <end position="1458"/>
    </location>
</feature>
<keyword evidence="4" id="KW-0175">Coiled coil</keyword>
<organism evidence="6">
    <name type="scientific">Symploca sp. SIO1C4</name>
    <dbReference type="NCBI Taxonomy" id="2607765"/>
    <lineage>
        <taxon>Bacteria</taxon>
        <taxon>Bacillati</taxon>
        <taxon>Cyanobacteriota</taxon>
        <taxon>Cyanophyceae</taxon>
        <taxon>Coleofasciculales</taxon>
        <taxon>Coleofasciculaceae</taxon>
        <taxon>Symploca</taxon>
    </lineage>
</organism>
<dbReference type="InterPro" id="IPR020472">
    <property type="entry name" value="WD40_PAC1"/>
</dbReference>
<feature type="repeat" description="WD" evidence="3">
    <location>
        <begin position="1253"/>
        <end position="1288"/>
    </location>
</feature>
<dbReference type="InterPro" id="IPR015943">
    <property type="entry name" value="WD40/YVTN_repeat-like_dom_sf"/>
</dbReference>
<dbReference type="PROSITE" id="PS00678">
    <property type="entry name" value="WD_REPEATS_1"/>
    <property type="match status" value="7"/>
</dbReference>
<feature type="repeat" description="WD" evidence="3">
    <location>
        <begin position="1007"/>
        <end position="1039"/>
    </location>
</feature>
<feature type="domain" description="Novel STAND NTPase 1" evidence="5">
    <location>
        <begin position="505"/>
        <end position="894"/>
    </location>
</feature>
<dbReference type="InterPro" id="IPR049052">
    <property type="entry name" value="nSTAND1"/>
</dbReference>
<accession>A0A6B3NB20</accession>
<keyword evidence="2" id="KW-0677">Repeat</keyword>
<feature type="repeat" description="WD" evidence="3">
    <location>
        <begin position="1089"/>
        <end position="1121"/>
    </location>
</feature>
<dbReference type="CDD" id="cd00200">
    <property type="entry name" value="WD40"/>
    <property type="match status" value="2"/>
</dbReference>
<proteinExistence type="predicted"/>
<dbReference type="Gene3D" id="3.40.50.300">
    <property type="entry name" value="P-loop containing nucleotide triphosphate hydrolases"/>
    <property type="match status" value="1"/>
</dbReference>
<reference evidence="6" key="1">
    <citation type="submission" date="2019-11" db="EMBL/GenBank/DDBJ databases">
        <title>Genomic insights into an expanded diversity of filamentous marine cyanobacteria reveals the extraordinary biosynthetic potential of Moorea and Okeania.</title>
        <authorList>
            <person name="Ferreira Leao T."/>
            <person name="Wang M."/>
            <person name="Moss N."/>
            <person name="Da Silva R."/>
            <person name="Sanders J."/>
            <person name="Nurk S."/>
            <person name="Gurevich A."/>
            <person name="Humphrey G."/>
            <person name="Reher R."/>
            <person name="Zhu Q."/>
            <person name="Belda-Ferre P."/>
            <person name="Glukhov E."/>
            <person name="Rex R."/>
            <person name="Dorrestein P.C."/>
            <person name="Knight R."/>
            <person name="Pevzner P."/>
            <person name="Gerwick W.H."/>
            <person name="Gerwick L."/>
        </authorList>
    </citation>
    <scope>NUCLEOTIDE SEQUENCE</scope>
    <source>
        <strain evidence="6">SIO1C4</strain>
    </source>
</reference>
<comment type="caution">
    <text evidence="6">The sequence shown here is derived from an EMBL/GenBank/DDBJ whole genome shotgun (WGS) entry which is preliminary data.</text>
</comment>
<feature type="repeat" description="WD" evidence="3">
    <location>
        <begin position="1171"/>
        <end position="1205"/>
    </location>
</feature>
<dbReference type="Gene3D" id="1.25.40.10">
    <property type="entry name" value="Tetratricopeptide repeat domain"/>
    <property type="match status" value="1"/>
</dbReference>
<dbReference type="SUPFAM" id="SSF50978">
    <property type="entry name" value="WD40 repeat-like"/>
    <property type="match status" value="2"/>
</dbReference>
<dbReference type="SMART" id="SM00320">
    <property type="entry name" value="WD40"/>
    <property type="match status" value="14"/>
</dbReference>
<feature type="repeat" description="WD" evidence="3">
    <location>
        <begin position="1212"/>
        <end position="1244"/>
    </location>
</feature>
<dbReference type="Pfam" id="PF00400">
    <property type="entry name" value="WD40"/>
    <property type="match status" value="14"/>
</dbReference>
<protein>
    <recommendedName>
        <fullName evidence="5">Novel STAND NTPase 1 domain-containing protein</fullName>
    </recommendedName>
</protein>
<dbReference type="InterPro" id="IPR027417">
    <property type="entry name" value="P-loop_NTPase"/>
</dbReference>
<feature type="repeat" description="WD" evidence="3">
    <location>
        <begin position="1549"/>
        <end position="1583"/>
    </location>
</feature>
<feature type="repeat" description="WD" evidence="3">
    <location>
        <begin position="1508"/>
        <end position="1542"/>
    </location>
</feature>
<dbReference type="Gene3D" id="2.130.10.10">
    <property type="entry name" value="YVTN repeat-like/Quinoprotein amine dehydrogenase"/>
    <property type="match status" value="4"/>
</dbReference>
<evidence type="ECO:0000256" key="1">
    <source>
        <dbReference type="ARBA" id="ARBA00022574"/>
    </source>
</evidence>
<dbReference type="InterPro" id="IPR001680">
    <property type="entry name" value="WD40_rpt"/>
</dbReference>
<dbReference type="PANTHER" id="PTHR22847:SF637">
    <property type="entry name" value="WD REPEAT DOMAIN 5B"/>
    <property type="match status" value="1"/>
</dbReference>
<dbReference type="InterPro" id="IPR036322">
    <property type="entry name" value="WD40_repeat_dom_sf"/>
</dbReference>
<dbReference type="PROSITE" id="PS50294">
    <property type="entry name" value="WD_REPEATS_REGION"/>
    <property type="match status" value="14"/>
</dbReference>
<sequence>MVSSHNQNSLKTLIRAISRSGKNFSLILARCNYGVLREQISQQLQKECPVEIKSLILKNSIKTLHSTITSELGQEVPTALMVFGLESVIALEQVLRATNPVREEFRTFSFPLVLWVNDKILQKLIRLVPDFESWATTVEFQLTTDELINFIKQTTDQVFAQVLDPNASIFLDNALLNLHLVSPLYPELESAQAQLKRQGISLDPELEASLEFVLGRHANDTLEKSKQHYQRSLELWQQTKNTERYACLLFYLGLWWRTYLLENRDHSYRAYLQAKDNFQQAVWVLEHAQRLDLVGKFINALCDTLQRLRYWNELETVAKKALALHQQGLQLFRLARVYGFLAEVALSKTDFTGAKAYAKLALFLLTNAQDENPTPISAEEIANLDGERSLHQGWYLFSLAKAQSSLGEIQESLKTLEAAKATTKSQYDPELYIQILEELRTLYFQQGDYLQAFQIKQQRRSVEHQYGFRAFIGAGRLQPKQQATNPALHHIQPQGTVAPEIEASGRQQDVYRLIQRLGRDDCKLTVIHGQSGVGKSSLVQAGLIPTLKQQPLGTREVLPVLQQVYSDWIPKLGACLAQTLVETQNCFCLCSSTGEPSPYPAITLSCDFDNMSEPVTLDSTRAILEQLQKNAANHFLSVLIFDQFEEFFFINKDPAQRKIFYDFLRDCLEISYVKVILSLREDHLSYLLECTRYTNLEILNNDILDRNILFYFGNFSPLNAKSIIKNFTKQANFNLESELIDELVKDLAEELGEVRPIELQVVGSQLQAEEITTLAKYRRFGPKAKLVERFLEQVIKDCGPENENVARLVLYLLTDENGTRPFKHRQELEQSLSELAEAEKLDLVLEILVKSGLVVVLSEVQAESYQLVHDYLVVFIRKQQNLLSRLQKQRRELLHKQAEIIRKQAEIKRLLRVRWLLGAAVAVGITLAVFASWAERQRQLAVTNEIKAHADSSEALFAVDKPFEALLEGLIAAKQLKYAPWVEANTIAKVLTELRHAVYGTQEYNRLEDHKNSIYRVSFSPNGKTIASASSDRTVKLWSSDGRLLKTLKGHDDGVFGVSFSPDGNIVASASLDDTVILWSIRGKRLKTLEEHADDVLSVIFSPDGQTIASASADKTIKLWSRNGKLKATFRGHKDSVRDLSFSPDGQTLASASFDGTIKFWSLDGRVIKTFQAHDSYVLSVSFSPDGRTLASVGVDGTIKIWGIDGNLLQTIKGHEEAVSSVSFSPDGKTIASASTDRTIKLWSRQGNLLKTLKGHQYWVNSVSFSPDSKTLASASGDFTVRLWNLNSVAAKTLRGHEGRISKVSFSPNSQIIASASPDKTVKLWNINEFELWQTGQRLRSNLEHDKAVWSASFSPDGKTIASAGADKAIKLWDLNGNFLKTLIGHSDSVLGVSFSRDGKTIASASRDKTIKLWSLDGKLLKTLIGHQEPVNWISFGPHGQIIASASDDMSVKLWNLDGTLLNTLEGHSDWVLDVSFSPDGKMIASASRDGKVKLWNLEGKELKTLELGERTNQDYSVSFSPNGKMIASASRDSTVKLWDLEGRLLIKLKGHQGAVRWVRFSPDGKMIASGGDDETVILWDLEHLTLNDLLAQGCTQAGDYLKHNPNLSGSDRTLCDYGLF</sequence>
<feature type="repeat" description="WD" evidence="3">
    <location>
        <begin position="1130"/>
        <end position="1164"/>
    </location>
</feature>
<feature type="repeat" description="WD" evidence="3">
    <location>
        <begin position="1294"/>
        <end position="1335"/>
    </location>
</feature>
<feature type="repeat" description="WD" evidence="3">
    <location>
        <begin position="1342"/>
        <end position="1376"/>
    </location>
</feature>
<dbReference type="InterPro" id="IPR011990">
    <property type="entry name" value="TPR-like_helical_dom_sf"/>
</dbReference>
<evidence type="ECO:0000256" key="3">
    <source>
        <dbReference type="PROSITE-ProRule" id="PRU00221"/>
    </source>
</evidence>
<evidence type="ECO:0000259" key="5">
    <source>
        <dbReference type="Pfam" id="PF20703"/>
    </source>
</evidence>
<evidence type="ECO:0000313" key="6">
    <source>
        <dbReference type="EMBL" id="NER26841.1"/>
    </source>
</evidence>
<evidence type="ECO:0000256" key="2">
    <source>
        <dbReference type="ARBA" id="ARBA00022737"/>
    </source>
</evidence>
<keyword evidence="1 3" id="KW-0853">WD repeat</keyword>
<feature type="repeat" description="WD" evidence="3">
    <location>
        <begin position="1048"/>
        <end position="1089"/>
    </location>
</feature>